<evidence type="ECO:0000256" key="3">
    <source>
        <dbReference type="ARBA" id="ARBA00022737"/>
    </source>
</evidence>
<dbReference type="GO" id="GO:0008270">
    <property type="term" value="F:zinc ion binding"/>
    <property type="evidence" value="ECO:0007669"/>
    <property type="project" value="UniProtKB-KW"/>
</dbReference>
<sequence>MQVHVVACGMIKGPVERCAAMCRLLAQLRIPTPHLRSTDKTVSTVPLETFGHGCATLTSNQADNTPEVKQEAPDLAHVSSDSLPDPARVSMKHEPVVKCEETLGSQVHFTHAAESSGFSGLMSETADCGLVSGQSPQLLMCTGAGDKDRWNKLETQHIKQECPNFRHTGEGSTEILDTVQRSVTGRFPCNITERGYTCMKDSLLNMPANGSIKIKEENLVLSHSTNADGRVEEVDSDTDRIEKKAAGFELKTELKDSFTGDGEMLSRTSVSHSTDVISVKLEPLGADSSIEEGNRSMTDAAAASDSSGVLYPVALFKNIHTSKVLPMTSSAITTSQEKLSVCNVQSFGNGAGLSSEKVLRRTNAHTVRTSLVGGGTAQNKSGLSLKCVESNDAKTARIPEGRVEKRKLGLLFVCKECGETFTTLLALTSHNEDHKKLNAEAKQSLTCPKCSVVFGDHPGLLKHQTTPCGMQSLKCLLCHKVFATQSALSSHHSKTHKPWRNTFVQEYRCKVCGEVFASFKQWRIHIGKVCGEKHCKGCSKTFTTQALLKVHEDEECEESYLFSPTWKSDLVRRQYGRKRKNHTNMKYGGETFVNCSETSATQSLLKHFKDKECRESLPSLPEEETRAEGHKGYCDGKTFQCMKCAKTCRTLEALIEDHQFQLRECAAAESKQCPICSAAFFSAYFLQHHMKNYHSDCQ</sequence>
<keyword evidence="3" id="KW-0677">Repeat</keyword>
<dbReference type="PROSITE" id="PS00028">
    <property type="entry name" value="ZINC_FINGER_C2H2_1"/>
    <property type="match status" value="3"/>
</dbReference>
<evidence type="ECO:0000313" key="11">
    <source>
        <dbReference type="EMBL" id="KAK7463158.1"/>
    </source>
</evidence>
<feature type="domain" description="C2H2-type" evidence="10">
    <location>
        <begin position="671"/>
        <end position="698"/>
    </location>
</feature>
<evidence type="ECO:0000256" key="9">
    <source>
        <dbReference type="PROSITE-ProRule" id="PRU00042"/>
    </source>
</evidence>
<keyword evidence="8" id="KW-0539">Nucleus</keyword>
<keyword evidence="5" id="KW-0862">Zinc</keyword>
<dbReference type="AlphaFoldDB" id="A0ABD0J755"/>
<protein>
    <recommendedName>
        <fullName evidence="10">C2H2-type domain-containing protein</fullName>
    </recommendedName>
</protein>
<evidence type="ECO:0000256" key="4">
    <source>
        <dbReference type="ARBA" id="ARBA00022771"/>
    </source>
</evidence>
<dbReference type="SUPFAM" id="SSF57667">
    <property type="entry name" value="beta-beta-alpha zinc fingers"/>
    <property type="match status" value="2"/>
</dbReference>
<feature type="domain" description="C2H2-type" evidence="10">
    <location>
        <begin position="473"/>
        <end position="501"/>
    </location>
</feature>
<comment type="subcellular location">
    <subcellularLocation>
        <location evidence="1">Nucleus</location>
    </subcellularLocation>
</comment>
<dbReference type="GO" id="GO:0005634">
    <property type="term" value="C:nucleus"/>
    <property type="evidence" value="ECO:0007669"/>
    <property type="project" value="UniProtKB-SubCell"/>
</dbReference>
<organism evidence="11 12">
    <name type="scientific">Batillaria attramentaria</name>
    <dbReference type="NCBI Taxonomy" id="370345"/>
    <lineage>
        <taxon>Eukaryota</taxon>
        <taxon>Metazoa</taxon>
        <taxon>Spiralia</taxon>
        <taxon>Lophotrochozoa</taxon>
        <taxon>Mollusca</taxon>
        <taxon>Gastropoda</taxon>
        <taxon>Caenogastropoda</taxon>
        <taxon>Sorbeoconcha</taxon>
        <taxon>Cerithioidea</taxon>
        <taxon>Batillariidae</taxon>
        <taxon>Batillaria</taxon>
    </lineage>
</organism>
<evidence type="ECO:0000256" key="7">
    <source>
        <dbReference type="ARBA" id="ARBA00023163"/>
    </source>
</evidence>
<evidence type="ECO:0000256" key="5">
    <source>
        <dbReference type="ARBA" id="ARBA00022833"/>
    </source>
</evidence>
<evidence type="ECO:0000259" key="10">
    <source>
        <dbReference type="PROSITE" id="PS50157"/>
    </source>
</evidence>
<accession>A0ABD0J755</accession>
<comment type="caution">
    <text evidence="11">The sequence shown here is derived from an EMBL/GenBank/DDBJ whole genome shotgun (WGS) entry which is preliminary data.</text>
</comment>
<feature type="domain" description="C2H2-type" evidence="10">
    <location>
        <begin position="412"/>
        <end position="439"/>
    </location>
</feature>
<evidence type="ECO:0000256" key="6">
    <source>
        <dbReference type="ARBA" id="ARBA00023015"/>
    </source>
</evidence>
<evidence type="ECO:0000256" key="8">
    <source>
        <dbReference type="ARBA" id="ARBA00023242"/>
    </source>
</evidence>
<dbReference type="InterPro" id="IPR013087">
    <property type="entry name" value="Znf_C2H2_type"/>
</dbReference>
<keyword evidence="6" id="KW-0805">Transcription regulation</keyword>
<dbReference type="InterPro" id="IPR050636">
    <property type="entry name" value="C2H2-ZF_domain-containing"/>
</dbReference>
<dbReference type="InterPro" id="IPR036236">
    <property type="entry name" value="Znf_C2H2_sf"/>
</dbReference>
<dbReference type="PANTHER" id="PTHR47772">
    <property type="entry name" value="ZINC FINGER PROTEIN 200"/>
    <property type="match status" value="1"/>
</dbReference>
<keyword evidence="7" id="KW-0804">Transcription</keyword>
<dbReference type="Pfam" id="PF13912">
    <property type="entry name" value="zf-C2H2_6"/>
    <property type="match status" value="2"/>
</dbReference>
<evidence type="ECO:0000256" key="1">
    <source>
        <dbReference type="ARBA" id="ARBA00004123"/>
    </source>
</evidence>
<evidence type="ECO:0000313" key="12">
    <source>
        <dbReference type="Proteomes" id="UP001519460"/>
    </source>
</evidence>
<dbReference type="EMBL" id="JACVVK020000609">
    <property type="protein sequence ID" value="KAK7463158.1"/>
    <property type="molecule type" value="Genomic_DNA"/>
</dbReference>
<reference evidence="11 12" key="1">
    <citation type="journal article" date="2023" name="Sci. Data">
        <title>Genome assembly of the Korean intertidal mud-creeper Batillaria attramentaria.</title>
        <authorList>
            <person name="Patra A.K."/>
            <person name="Ho P.T."/>
            <person name="Jun S."/>
            <person name="Lee S.J."/>
            <person name="Kim Y."/>
            <person name="Won Y.J."/>
        </authorList>
    </citation>
    <scope>NUCLEOTIDE SEQUENCE [LARGE SCALE GENOMIC DNA]</scope>
    <source>
        <strain evidence="11">Wonlab-2016</strain>
    </source>
</reference>
<keyword evidence="2" id="KW-0479">Metal-binding</keyword>
<dbReference type="PANTHER" id="PTHR47772:SF13">
    <property type="entry name" value="GASTRULA ZINC FINGER PROTEIN XLCGF49.1-LIKE-RELATED"/>
    <property type="match status" value="1"/>
</dbReference>
<dbReference type="Proteomes" id="UP001519460">
    <property type="component" value="Unassembled WGS sequence"/>
</dbReference>
<keyword evidence="12" id="KW-1185">Reference proteome</keyword>
<dbReference type="PROSITE" id="PS50157">
    <property type="entry name" value="ZINC_FINGER_C2H2_2"/>
    <property type="match status" value="3"/>
</dbReference>
<dbReference type="Gene3D" id="3.30.160.60">
    <property type="entry name" value="Classic Zinc Finger"/>
    <property type="match status" value="2"/>
</dbReference>
<gene>
    <name evidence="11" type="ORF">BaRGS_00038270</name>
</gene>
<proteinExistence type="predicted"/>
<evidence type="ECO:0000256" key="2">
    <source>
        <dbReference type="ARBA" id="ARBA00022723"/>
    </source>
</evidence>
<name>A0ABD0J755_9CAEN</name>
<dbReference type="SMART" id="SM00355">
    <property type="entry name" value="ZnF_C2H2"/>
    <property type="match status" value="6"/>
</dbReference>
<keyword evidence="4 9" id="KW-0863">Zinc-finger</keyword>